<proteinExistence type="predicted"/>
<dbReference type="EMBL" id="JBEDNY010000003">
    <property type="protein sequence ID" value="MEZ3164363.1"/>
    <property type="molecule type" value="Genomic_DNA"/>
</dbReference>
<keyword evidence="3" id="KW-1185">Reference proteome</keyword>
<feature type="transmembrane region" description="Helical" evidence="1">
    <location>
        <begin position="59"/>
        <end position="77"/>
    </location>
</feature>
<evidence type="ECO:0000313" key="3">
    <source>
        <dbReference type="Proteomes" id="UP001567572"/>
    </source>
</evidence>
<dbReference type="AlphaFoldDB" id="A0ABD5M5N0"/>
<dbReference type="RefSeq" id="WP_371162439.1">
    <property type="nucleotide sequence ID" value="NZ_JBEDNX010000009.1"/>
</dbReference>
<feature type="transmembrane region" description="Helical" evidence="1">
    <location>
        <begin position="21"/>
        <end position="39"/>
    </location>
</feature>
<keyword evidence="1" id="KW-1133">Transmembrane helix</keyword>
<comment type="caution">
    <text evidence="2">The sequence shown here is derived from an EMBL/GenBank/DDBJ whole genome shotgun (WGS) entry which is preliminary data.</text>
</comment>
<evidence type="ECO:0000256" key="1">
    <source>
        <dbReference type="SAM" id="Phobius"/>
    </source>
</evidence>
<reference evidence="2 3" key="1">
    <citation type="submission" date="2024-06" db="EMBL/GenBank/DDBJ databases">
        <title>Halorubrum miltondacostae sp. nov., a potential PHA producer isolated from an inland solar saltern in Rio Maior, Portugal.</title>
        <authorList>
            <person name="Albuquerque L."/>
            <person name="Viver T."/>
            <person name="Barroso C."/>
            <person name="Claudino R."/>
            <person name="Galvan M."/>
            <person name="Simoes G."/>
            <person name="Lobo Da Cunha A."/>
            <person name="Egas C."/>
        </authorList>
    </citation>
    <scope>NUCLEOTIDE SEQUENCE [LARGE SCALE GENOMIC DNA]</scope>
    <source>
        <strain evidence="2 3">RMP-11</strain>
    </source>
</reference>
<evidence type="ECO:0000313" key="2">
    <source>
        <dbReference type="EMBL" id="MEZ3164363.1"/>
    </source>
</evidence>
<organism evidence="2 3">
    <name type="scientific">Halorubrum miltondacostae</name>
    <dbReference type="NCBI Taxonomy" id="3076378"/>
    <lineage>
        <taxon>Archaea</taxon>
        <taxon>Methanobacteriati</taxon>
        <taxon>Methanobacteriota</taxon>
        <taxon>Stenosarchaea group</taxon>
        <taxon>Halobacteria</taxon>
        <taxon>Halobacteriales</taxon>
        <taxon>Haloferacaceae</taxon>
        <taxon>Halorubrum</taxon>
    </lineage>
</organism>
<gene>
    <name evidence="2" type="ORF">ABNG04_10855</name>
</gene>
<name>A0ABD5M5N0_9EURY</name>
<keyword evidence="1" id="KW-0472">Membrane</keyword>
<sequence length="85" mass="8827">MAPSPSALLRRAVWGRGGDRIRATWRILLGFGVVLGVLLGGSRLLGRVAFPDVLLNSPVALLVAVAVGAYAVIASLVPGERPLRG</sequence>
<dbReference type="Proteomes" id="UP001567572">
    <property type="component" value="Unassembled WGS sequence"/>
</dbReference>
<accession>A0ABD5M5N0</accession>
<protein>
    <submittedName>
        <fullName evidence="2">Uncharacterized protein</fullName>
    </submittedName>
</protein>
<keyword evidence="1" id="KW-0812">Transmembrane</keyword>